<sequence length="689" mass="75966">MSLLGRLLGYYTKLVALGHHSKDTKEVLRQKSVAVAIMLITTLVFCIMVVCWRYFATHTVPDDEVVFSRPSGILLFVYVVVTLICSTLALCWYFFMKSHVPIQYNALFLALHTVVISFLAKGCDVTVAFGDVFLTLPTGMLAFCLMGGSSKVALAWVGLSAVIVVGAYLLSMNAFRCPPFTNTLPYSPGYSMLLVLSSQGICQVATYWFISRIDRQARLLEHNACNAQELLGVLARFDVQEMTKLQERVMAHSLTQSSAQQDFLRILERLKHLRLFMQDSAFEEDTATRSPVSVRDLPLASICGAWQHKSSILDDIVGFDGLHHESSSNLDRPNNPCKLTTAVNQSDDACLPSPDLPPVLMPGHVPMNSTTHSVEVNCDAPVFNGTATSELKKRRATLLAIELDKIDQISIAAQLDIGEPLGAITDMIFTRVKKSKGTVTFFRGRQILASWNTVTRNVLHVTAAASCALDIQQGFKDLPVSAQLPELKIHMAIVSDVLVFGNVGTSVVSYNILGPAVDAALYLVSLNRRLGTRILIPSHNFREVEAEFIGRPVDVIEFPVPCAAQTHADKHTATIHSVNEDSSSMAIIVCELTGQKQENSATAEWMYVLSQQPGVCPRYAEAWKLFRNLEYSKASLLFRRLADEAPTDFVSVYLADICQSLEAVGGQYVSVFQAGWCVRNFLDDPVLQA</sequence>
<name>A0A7S1I472_9EUGL</name>
<accession>A0A7S1I472</accession>
<feature type="transmembrane region" description="Helical" evidence="1">
    <location>
        <begin position="33"/>
        <end position="55"/>
    </location>
</feature>
<dbReference type="Gene3D" id="3.30.70.1230">
    <property type="entry name" value="Nucleotide cyclase"/>
    <property type="match status" value="1"/>
</dbReference>
<protein>
    <recommendedName>
        <fullName evidence="3">Guanylate cyclase domain-containing protein</fullName>
    </recommendedName>
</protein>
<keyword evidence="1" id="KW-0812">Transmembrane</keyword>
<feature type="transmembrane region" description="Helical" evidence="1">
    <location>
        <begin position="190"/>
        <end position="210"/>
    </location>
</feature>
<feature type="transmembrane region" description="Helical" evidence="1">
    <location>
        <begin position="152"/>
        <end position="170"/>
    </location>
</feature>
<gene>
    <name evidence="2" type="ORF">EGYM00392_LOCUS11588</name>
</gene>
<dbReference type="AlphaFoldDB" id="A0A7S1I472"/>
<dbReference type="SUPFAM" id="SSF55073">
    <property type="entry name" value="Nucleotide cyclase"/>
    <property type="match status" value="1"/>
</dbReference>
<dbReference type="InterPro" id="IPR029787">
    <property type="entry name" value="Nucleotide_cyclase"/>
</dbReference>
<feature type="transmembrane region" description="Helical" evidence="1">
    <location>
        <begin position="102"/>
        <end position="120"/>
    </location>
</feature>
<feature type="transmembrane region" description="Helical" evidence="1">
    <location>
        <begin position="75"/>
        <end position="95"/>
    </location>
</feature>
<evidence type="ECO:0008006" key="3">
    <source>
        <dbReference type="Google" id="ProtNLM"/>
    </source>
</evidence>
<evidence type="ECO:0000313" key="2">
    <source>
        <dbReference type="EMBL" id="CAD9000515.1"/>
    </source>
</evidence>
<dbReference type="EMBL" id="HBGA01032220">
    <property type="protein sequence ID" value="CAD9000515.1"/>
    <property type="molecule type" value="Transcribed_RNA"/>
</dbReference>
<reference evidence="2" key="1">
    <citation type="submission" date="2021-01" db="EMBL/GenBank/DDBJ databases">
        <authorList>
            <person name="Corre E."/>
            <person name="Pelletier E."/>
            <person name="Niang G."/>
            <person name="Scheremetjew M."/>
            <person name="Finn R."/>
            <person name="Kale V."/>
            <person name="Holt S."/>
            <person name="Cochrane G."/>
            <person name="Meng A."/>
            <person name="Brown T."/>
            <person name="Cohen L."/>
        </authorList>
    </citation>
    <scope>NUCLEOTIDE SEQUENCE</scope>
    <source>
        <strain evidence="2">NIES-381</strain>
    </source>
</reference>
<evidence type="ECO:0000256" key="1">
    <source>
        <dbReference type="SAM" id="Phobius"/>
    </source>
</evidence>
<proteinExistence type="predicted"/>
<keyword evidence="1" id="KW-1133">Transmembrane helix</keyword>
<keyword evidence="1" id="KW-0472">Membrane</keyword>
<organism evidence="2">
    <name type="scientific">Eutreptiella gymnastica</name>
    <dbReference type="NCBI Taxonomy" id="73025"/>
    <lineage>
        <taxon>Eukaryota</taxon>
        <taxon>Discoba</taxon>
        <taxon>Euglenozoa</taxon>
        <taxon>Euglenida</taxon>
        <taxon>Spirocuta</taxon>
        <taxon>Euglenophyceae</taxon>
        <taxon>Eutreptiales</taxon>
        <taxon>Eutreptiaceae</taxon>
        <taxon>Eutreptiella</taxon>
    </lineage>
</organism>